<evidence type="ECO:0000313" key="10">
    <source>
        <dbReference type="Proteomes" id="UP000693970"/>
    </source>
</evidence>
<feature type="domain" description="LITAF" evidence="8">
    <location>
        <begin position="76"/>
        <end position="161"/>
    </location>
</feature>
<protein>
    <submittedName>
        <fullName evidence="9">LITAF-like zinc ribbon domain containing protein</fullName>
    </submittedName>
</protein>
<keyword evidence="5 7" id="KW-0472">Membrane</keyword>
<keyword evidence="10" id="KW-1185">Reference proteome</keyword>
<evidence type="ECO:0000256" key="2">
    <source>
        <dbReference type="ARBA" id="ARBA00005975"/>
    </source>
</evidence>
<feature type="compositionally biased region" description="Polar residues" evidence="6">
    <location>
        <begin position="32"/>
        <end position="58"/>
    </location>
</feature>
<evidence type="ECO:0000256" key="3">
    <source>
        <dbReference type="ARBA" id="ARBA00022723"/>
    </source>
</evidence>
<dbReference type="PROSITE" id="PS51837">
    <property type="entry name" value="LITAF"/>
    <property type="match status" value="1"/>
</dbReference>
<dbReference type="InterPro" id="IPR006629">
    <property type="entry name" value="LITAF"/>
</dbReference>
<evidence type="ECO:0000256" key="7">
    <source>
        <dbReference type="SAM" id="Phobius"/>
    </source>
</evidence>
<evidence type="ECO:0000256" key="1">
    <source>
        <dbReference type="ARBA" id="ARBA00004170"/>
    </source>
</evidence>
<dbReference type="AlphaFoldDB" id="A0A9K3KCA4"/>
<proteinExistence type="inferred from homology"/>
<keyword evidence="4" id="KW-0862">Zinc</keyword>
<name>A0A9K3KCA4_9STRA</name>
<comment type="similarity">
    <text evidence="2">Belongs to the CDIP1/LITAF family.</text>
</comment>
<evidence type="ECO:0000313" key="9">
    <source>
        <dbReference type="EMBL" id="KAG7340546.1"/>
    </source>
</evidence>
<dbReference type="Proteomes" id="UP000693970">
    <property type="component" value="Unassembled WGS sequence"/>
</dbReference>
<comment type="subcellular location">
    <subcellularLocation>
        <location evidence="1">Membrane</location>
        <topology evidence="1">Peripheral membrane protein</topology>
    </subcellularLocation>
</comment>
<evidence type="ECO:0000256" key="5">
    <source>
        <dbReference type="ARBA" id="ARBA00023136"/>
    </source>
</evidence>
<reference evidence="9" key="2">
    <citation type="submission" date="2021-04" db="EMBL/GenBank/DDBJ databases">
        <authorList>
            <person name="Podell S."/>
        </authorList>
    </citation>
    <scope>NUCLEOTIDE SEQUENCE</scope>
    <source>
        <strain evidence="9">Hildebrandi</strain>
    </source>
</reference>
<dbReference type="GO" id="GO:0016020">
    <property type="term" value="C:membrane"/>
    <property type="evidence" value="ECO:0007669"/>
    <property type="project" value="UniProtKB-SubCell"/>
</dbReference>
<evidence type="ECO:0000256" key="4">
    <source>
        <dbReference type="ARBA" id="ARBA00022833"/>
    </source>
</evidence>
<reference evidence="9" key="1">
    <citation type="journal article" date="2021" name="Sci. Rep.">
        <title>Diploid genomic architecture of Nitzschia inconspicua, an elite biomass production diatom.</title>
        <authorList>
            <person name="Oliver A."/>
            <person name="Podell S."/>
            <person name="Pinowska A."/>
            <person name="Traller J.C."/>
            <person name="Smith S.R."/>
            <person name="McClure R."/>
            <person name="Beliaev A."/>
            <person name="Bohutskyi P."/>
            <person name="Hill E.A."/>
            <person name="Rabines A."/>
            <person name="Zheng H."/>
            <person name="Allen L.Z."/>
            <person name="Kuo A."/>
            <person name="Grigoriev I.V."/>
            <person name="Allen A.E."/>
            <person name="Hazlebeck D."/>
            <person name="Allen E.E."/>
        </authorList>
    </citation>
    <scope>NUCLEOTIDE SEQUENCE</scope>
    <source>
        <strain evidence="9">Hildebrandi</strain>
    </source>
</reference>
<dbReference type="PANTHER" id="PTHR23292">
    <property type="entry name" value="LIPOPOLYSACCHARIDE-INDUCED TUMOR NECROSIS FACTOR-ALPHA FACTOR"/>
    <property type="match status" value="1"/>
</dbReference>
<dbReference type="Pfam" id="PF10601">
    <property type="entry name" value="zf-LITAF-like"/>
    <property type="match status" value="1"/>
</dbReference>
<keyword evidence="7" id="KW-1133">Transmembrane helix</keyword>
<dbReference type="GO" id="GO:0008270">
    <property type="term" value="F:zinc ion binding"/>
    <property type="evidence" value="ECO:0007669"/>
    <property type="project" value="TreeGrafter"/>
</dbReference>
<dbReference type="PANTHER" id="PTHR23292:SF6">
    <property type="entry name" value="FI16602P1-RELATED"/>
    <property type="match status" value="1"/>
</dbReference>
<organism evidence="9 10">
    <name type="scientific">Nitzschia inconspicua</name>
    <dbReference type="NCBI Taxonomy" id="303405"/>
    <lineage>
        <taxon>Eukaryota</taxon>
        <taxon>Sar</taxon>
        <taxon>Stramenopiles</taxon>
        <taxon>Ochrophyta</taxon>
        <taxon>Bacillariophyta</taxon>
        <taxon>Bacillariophyceae</taxon>
        <taxon>Bacillariophycidae</taxon>
        <taxon>Bacillariales</taxon>
        <taxon>Bacillariaceae</taxon>
        <taxon>Nitzschia</taxon>
    </lineage>
</organism>
<dbReference type="EMBL" id="JAGRRH010000027">
    <property type="protein sequence ID" value="KAG7340546.1"/>
    <property type="molecule type" value="Genomic_DNA"/>
</dbReference>
<evidence type="ECO:0000256" key="6">
    <source>
        <dbReference type="SAM" id="MobiDB-lite"/>
    </source>
</evidence>
<feature type="transmembrane region" description="Helical" evidence="7">
    <location>
        <begin position="119"/>
        <end position="137"/>
    </location>
</feature>
<keyword evidence="3" id="KW-0479">Metal-binding</keyword>
<accession>A0A9K3KCA4</accession>
<comment type="caution">
    <text evidence="9">The sequence shown here is derived from an EMBL/GenBank/DDBJ whole genome shotgun (WGS) entry which is preliminary data.</text>
</comment>
<sequence length="163" mass="17880">MNSSVKTHPYTPPTESDNVQQPGAYAVATPIDSVTNNSHSVRGSSTPRSSVNTATLSQPPAPPVVYTQSMKHTEPAQMVNDNKYVFVDSRKPVSLTYCPKCYEENIATRTHTKSNGTTALCVVAGVVIFWPLCWLPLCIKSMKQTNHYCTKCGCKVGRVKPFQ</sequence>
<feature type="region of interest" description="Disordered" evidence="6">
    <location>
        <begin position="1"/>
        <end position="61"/>
    </location>
</feature>
<dbReference type="OrthoDB" id="44755at2759"/>
<dbReference type="SMART" id="SM00714">
    <property type="entry name" value="LITAF"/>
    <property type="match status" value="1"/>
</dbReference>
<keyword evidence="7" id="KW-0812">Transmembrane</keyword>
<gene>
    <name evidence="9" type="ORF">IV203_024089</name>
</gene>
<evidence type="ECO:0000259" key="8">
    <source>
        <dbReference type="PROSITE" id="PS51837"/>
    </source>
</evidence>
<dbReference type="InterPro" id="IPR037519">
    <property type="entry name" value="LITAF_fam"/>
</dbReference>